<accession>A0A6J6AWI9</accession>
<dbReference type="EMBL" id="CAEZSC010000007">
    <property type="protein sequence ID" value="CAB4530608.1"/>
    <property type="molecule type" value="Genomic_DNA"/>
</dbReference>
<name>A0A6J6AWI9_9ZZZZ</name>
<organism evidence="1">
    <name type="scientific">freshwater metagenome</name>
    <dbReference type="NCBI Taxonomy" id="449393"/>
    <lineage>
        <taxon>unclassified sequences</taxon>
        <taxon>metagenomes</taxon>
        <taxon>ecological metagenomes</taxon>
    </lineage>
</organism>
<reference evidence="1" key="1">
    <citation type="submission" date="2020-05" db="EMBL/GenBank/DDBJ databases">
        <authorList>
            <person name="Chiriac C."/>
            <person name="Salcher M."/>
            <person name="Ghai R."/>
            <person name="Kavagutti S V."/>
        </authorList>
    </citation>
    <scope>NUCLEOTIDE SEQUENCE</scope>
</reference>
<proteinExistence type="predicted"/>
<protein>
    <submittedName>
        <fullName evidence="1">Unannotated protein</fullName>
    </submittedName>
</protein>
<gene>
    <name evidence="1" type="ORF">UFOPK1380_00231</name>
    <name evidence="2" type="ORF">UFOPK2689_00117</name>
    <name evidence="3" type="ORF">UFOPK4095_00724</name>
</gene>
<evidence type="ECO:0000313" key="1">
    <source>
        <dbReference type="EMBL" id="CAB4530608.1"/>
    </source>
</evidence>
<sequence>MKLKAVAVFSLLLITFQNASAAPIPKVIKVVSAKPIATVFLSGAAGDQFFGATTAPGSIVYVGTVESATATPALGKSDGYVAAISSTGVFQWEVRLGTALDDIATAIVRDKAGNYWVMGASSQPIAPTAIAPVESTLNPDSATVETTTAPATFNRLILWKLSSSGTLLSTFQYDSTQELYPKVLTLGSTSLSITGDLADGTSFSMQSNFEGIFTELAPLTIKLAVVPAITVINAGSYTFKSFISKTTIIGIPSWKAKTPTPVVLEYNKAKTLKAAFALKGNVTHRIWQAGTGLVVISDLGRSTAIYNLVLVP</sequence>
<dbReference type="EMBL" id="CAEZYL010000002">
    <property type="protein sequence ID" value="CAB4714079.1"/>
    <property type="molecule type" value="Genomic_DNA"/>
</dbReference>
<dbReference type="AlphaFoldDB" id="A0A6J6AWI9"/>
<evidence type="ECO:0000313" key="2">
    <source>
        <dbReference type="EMBL" id="CAB4714079.1"/>
    </source>
</evidence>
<dbReference type="EMBL" id="CAFBPI010000039">
    <property type="protein sequence ID" value="CAB5015721.1"/>
    <property type="molecule type" value="Genomic_DNA"/>
</dbReference>
<evidence type="ECO:0000313" key="3">
    <source>
        <dbReference type="EMBL" id="CAB5015721.1"/>
    </source>
</evidence>